<comment type="caution">
    <text evidence="1">The sequence shown here is derived from an EMBL/GenBank/DDBJ whole genome shotgun (WGS) entry which is preliminary data.</text>
</comment>
<sequence length="127" mass="13914">MEQSSKEKRHPDALQRARASIGAIEPAVREQMAQRVYTLLAAQPNTQASAAYVGRVLDIPSRQAQAYLSMLCERGKISVVPVAPSGRAYFFKAGTSPGDAVPDWQELDGWEAGLRSRMALCMLGHNR</sequence>
<dbReference type="EMBL" id="OFTH01000037">
    <property type="protein sequence ID" value="SOZ68795.1"/>
    <property type="molecule type" value="Genomic_DNA"/>
</dbReference>
<reference evidence="1" key="1">
    <citation type="submission" date="2018-01" db="EMBL/GenBank/DDBJ databases">
        <authorList>
            <person name="Clerissi C."/>
        </authorList>
    </citation>
    <scope>NUCLEOTIDE SEQUENCE</scope>
    <source>
        <strain evidence="1">Cupriavidus taiwanensis STM 8556</strain>
    </source>
</reference>
<evidence type="ECO:0000313" key="1">
    <source>
        <dbReference type="EMBL" id="SOZ68795.1"/>
    </source>
</evidence>
<gene>
    <name evidence="1" type="ORF">CBM2613_B120101</name>
</gene>
<name>A0A375E696_9BURK</name>
<dbReference type="RefSeq" id="WP_116332289.1">
    <property type="nucleotide sequence ID" value="NZ_LT992560.1"/>
</dbReference>
<protein>
    <submittedName>
        <fullName evidence="1">Uncharacterized protein</fullName>
    </submittedName>
</protein>
<accession>A0A375E696</accession>
<proteinExistence type="predicted"/>
<dbReference type="Proteomes" id="UP000256952">
    <property type="component" value="Chromosome CBM2613_b"/>
</dbReference>
<dbReference type="AlphaFoldDB" id="A0A375E696"/>
<organism evidence="1">
    <name type="scientific">Cupriavidus taiwanensis</name>
    <dbReference type="NCBI Taxonomy" id="164546"/>
    <lineage>
        <taxon>Bacteria</taxon>
        <taxon>Pseudomonadati</taxon>
        <taxon>Pseudomonadota</taxon>
        <taxon>Betaproteobacteria</taxon>
        <taxon>Burkholderiales</taxon>
        <taxon>Burkholderiaceae</taxon>
        <taxon>Cupriavidus</taxon>
    </lineage>
</organism>